<dbReference type="Pfam" id="PF01832">
    <property type="entry name" value="Glucosaminidase"/>
    <property type="match status" value="1"/>
</dbReference>
<dbReference type="Gene3D" id="1.10.530.10">
    <property type="match status" value="1"/>
</dbReference>
<dbReference type="PANTHER" id="PTHR33308:SF9">
    <property type="entry name" value="PEPTIDOGLYCAN HYDROLASE FLGJ"/>
    <property type="match status" value="1"/>
</dbReference>
<keyword evidence="1" id="KW-0929">Antimicrobial</keyword>
<dbReference type="RefSeq" id="WP_106154320.1">
    <property type="nucleotide sequence ID" value="NZ_PVTS01000018.1"/>
</dbReference>
<evidence type="ECO:0000256" key="3">
    <source>
        <dbReference type="ARBA" id="ARBA00022801"/>
    </source>
</evidence>
<proteinExistence type="predicted"/>
<keyword evidence="7" id="KW-1185">Reference proteome</keyword>
<name>A0A2T0XAG6_9BACT</name>
<keyword evidence="2" id="KW-0081">Bacteriolytic enzyme</keyword>
<feature type="domain" description="LysM" evidence="5">
    <location>
        <begin position="224"/>
        <end position="268"/>
    </location>
</feature>
<dbReference type="AlphaFoldDB" id="A0A2T0XAG6"/>
<accession>A0A2T0XAG6</accession>
<gene>
    <name evidence="6" type="ORF">DFO77_13213</name>
</gene>
<dbReference type="OrthoDB" id="977752at2"/>
<dbReference type="GO" id="GO:0042742">
    <property type="term" value="P:defense response to bacterium"/>
    <property type="evidence" value="ECO:0007669"/>
    <property type="project" value="UniProtKB-KW"/>
</dbReference>
<evidence type="ECO:0000313" key="6">
    <source>
        <dbReference type="EMBL" id="RCW29034.1"/>
    </source>
</evidence>
<comment type="caution">
    <text evidence="6">The sequence shown here is derived from an EMBL/GenBank/DDBJ whole genome shotgun (WGS) entry which is preliminary data.</text>
</comment>
<dbReference type="EMBL" id="QPIZ01000032">
    <property type="protein sequence ID" value="RCW29034.1"/>
    <property type="molecule type" value="Genomic_DNA"/>
</dbReference>
<evidence type="ECO:0000256" key="4">
    <source>
        <dbReference type="ARBA" id="ARBA00032108"/>
    </source>
</evidence>
<dbReference type="GO" id="GO:0004040">
    <property type="term" value="F:amidase activity"/>
    <property type="evidence" value="ECO:0007669"/>
    <property type="project" value="InterPro"/>
</dbReference>
<dbReference type="SMART" id="SM00047">
    <property type="entry name" value="LYZ2"/>
    <property type="match status" value="1"/>
</dbReference>
<dbReference type="PANTHER" id="PTHR33308">
    <property type="entry name" value="PEPTIDOGLYCAN HYDROLASE FLGJ"/>
    <property type="match status" value="1"/>
</dbReference>
<dbReference type="GO" id="GO:0031640">
    <property type="term" value="P:killing of cells of another organism"/>
    <property type="evidence" value="ECO:0007669"/>
    <property type="project" value="UniProtKB-KW"/>
</dbReference>
<dbReference type="PROSITE" id="PS51782">
    <property type="entry name" value="LYSM"/>
    <property type="match status" value="1"/>
</dbReference>
<dbReference type="CDD" id="cd00118">
    <property type="entry name" value="LysM"/>
    <property type="match status" value="1"/>
</dbReference>
<dbReference type="SMART" id="SM00257">
    <property type="entry name" value="LysM"/>
    <property type="match status" value="1"/>
</dbReference>
<dbReference type="InterPro" id="IPR018392">
    <property type="entry name" value="LysM"/>
</dbReference>
<evidence type="ECO:0000256" key="1">
    <source>
        <dbReference type="ARBA" id="ARBA00022529"/>
    </source>
</evidence>
<evidence type="ECO:0000313" key="7">
    <source>
        <dbReference type="Proteomes" id="UP000252733"/>
    </source>
</evidence>
<evidence type="ECO:0000259" key="5">
    <source>
        <dbReference type="PROSITE" id="PS51782"/>
    </source>
</evidence>
<dbReference type="InterPro" id="IPR002901">
    <property type="entry name" value="MGlyc_endo_b_GlcNAc-like_dom"/>
</dbReference>
<evidence type="ECO:0000256" key="2">
    <source>
        <dbReference type="ARBA" id="ARBA00022638"/>
    </source>
</evidence>
<dbReference type="Pfam" id="PF01476">
    <property type="entry name" value="LysM"/>
    <property type="match status" value="1"/>
</dbReference>
<dbReference type="Proteomes" id="UP000252733">
    <property type="component" value="Unassembled WGS sequence"/>
</dbReference>
<reference evidence="6 7" key="1">
    <citation type="submission" date="2018-07" db="EMBL/GenBank/DDBJ databases">
        <title>Freshwater and sediment microbial communities from various areas in North America, analyzing microbe dynamics in response to fracking.</title>
        <authorList>
            <person name="Lamendella R."/>
        </authorList>
    </citation>
    <scope>NUCLEOTIDE SEQUENCE [LARGE SCALE GENOMIC DNA]</scope>
    <source>
        <strain evidence="6 7">160A</strain>
    </source>
</reference>
<dbReference type="SUPFAM" id="SSF54106">
    <property type="entry name" value="LysM domain"/>
    <property type="match status" value="1"/>
</dbReference>
<keyword evidence="3" id="KW-0378">Hydrolase</keyword>
<dbReference type="Gene3D" id="3.10.350.10">
    <property type="entry name" value="LysM domain"/>
    <property type="match status" value="1"/>
</dbReference>
<protein>
    <recommendedName>
        <fullName evidence="4">Peptidoglycan hydrolase</fullName>
    </recommendedName>
</protein>
<dbReference type="STRING" id="1168289.GCA_000259075_03676"/>
<sequence length="269" mass="31303">MNMKRTGVPASITLAQGMLESGNGNSRLAVEANNHFGIKCHEWTGEKVYHHDDRRNECFRKYNSVYDSYADHAKFLTGRSRYAALFELETTDYKGWAKGLKKAGYATDPNYAKRLIDIIEKYQLHLFDEEGGRQTAWRRSGEREISVGTHEIDPFSRHEVHYNNGVKYVKVQSSDTFSGIAEEFGLRDWELPRYNDLGAERGKVTDYKYLYIQPKRKNAHPNHKTHLVRENETMFEISQIYGVKMKSLYKINEMPEGKEPRPGDRIKLR</sequence>
<dbReference type="InterPro" id="IPR051056">
    <property type="entry name" value="Glycosyl_Hydrolase_73"/>
</dbReference>
<organism evidence="6 7">
    <name type="scientific">Marinilabilia salmonicolor</name>
    <dbReference type="NCBI Taxonomy" id="989"/>
    <lineage>
        <taxon>Bacteria</taxon>
        <taxon>Pseudomonadati</taxon>
        <taxon>Bacteroidota</taxon>
        <taxon>Bacteroidia</taxon>
        <taxon>Marinilabiliales</taxon>
        <taxon>Marinilabiliaceae</taxon>
        <taxon>Marinilabilia</taxon>
    </lineage>
</organism>
<dbReference type="InterPro" id="IPR036779">
    <property type="entry name" value="LysM_dom_sf"/>
</dbReference>